<proteinExistence type="predicted"/>
<evidence type="ECO:0000313" key="1">
    <source>
        <dbReference type="EMBL" id="APG77902.1"/>
    </source>
</evidence>
<dbReference type="GO" id="GO:0003723">
    <property type="term" value="F:RNA binding"/>
    <property type="evidence" value="ECO:0007669"/>
    <property type="project" value="InterPro"/>
</dbReference>
<dbReference type="EMBL" id="KX883880">
    <property type="protein sequence ID" value="APG77902.1"/>
    <property type="molecule type" value="Viral_cRNA"/>
</dbReference>
<dbReference type="InterPro" id="IPR001009">
    <property type="entry name" value="PA/PA-X"/>
</dbReference>
<dbReference type="GO" id="GO:0039694">
    <property type="term" value="P:viral RNA genome replication"/>
    <property type="evidence" value="ECO:0007669"/>
    <property type="project" value="InterPro"/>
</dbReference>
<organism evidence="1">
    <name type="scientific">Sanxia Water Strider Virus 3</name>
    <dbReference type="NCBI Taxonomy" id="1608062"/>
    <lineage>
        <taxon>Viruses</taxon>
        <taxon>Riboviria</taxon>
        <taxon>Orthornavirae</taxon>
        <taxon>Negarnaviricota</taxon>
        <taxon>Polyploviricotina</taxon>
        <taxon>Insthoviricetes</taxon>
        <taxon>Articulavirales</taxon>
        <taxon>Orthomyxoviridae</taxon>
        <taxon>Quaranjavirus</taxon>
    </lineage>
</organism>
<protein>
    <submittedName>
        <fullName evidence="1">Polymerase PA</fullName>
    </submittedName>
</protein>
<reference evidence="1" key="1">
    <citation type="journal article" date="2016" name="Nature">
        <title>Redefining the invertebrate RNA virosphere.</title>
        <authorList>
            <person name="Shi M."/>
            <person name="Lin X.D."/>
            <person name="Tian J.H."/>
            <person name="Chen L.J."/>
            <person name="Chen X."/>
            <person name="Li C.X."/>
            <person name="Qin X.C."/>
            <person name="Li J."/>
            <person name="Cao J.P."/>
            <person name="Eden J.S."/>
            <person name="Buchmann J."/>
            <person name="Wang W."/>
            <person name="Xu J."/>
            <person name="Holmes E.C."/>
            <person name="Zhang Y.Z."/>
        </authorList>
    </citation>
    <scope>NUCLEOTIDE SEQUENCE</scope>
    <source>
        <strain evidence="1">SXSSP01</strain>
    </source>
</reference>
<name>A0A1L3KKK9_9ORTO</name>
<accession>A0A1L3KKK9</accession>
<sequence length="706" mass="80805">MSNAKFEKLINSGKLYSRSFVETFGKSQSNWSVITHFEKERSLRHAMICLLLANSKRLRIDDFTEENPEKKTKIEESPEFQSALEIGDFEVEGEEISDEEEMDFIDQDVQEAVEDHPYRFNVIAGRWEKETFYRRLAESLSIEEVSRVPDIVDIKRSEIYYVFVRNRKKNFEVPVPSDISAMKDSVIVVVDPSGKEIVCVKGENRLPGKTKALEFLMKRSVLLRAEFKIEDVDPIKQMDDVGDIFVCDKFNEMVKDWTKLFWDLREDLVTSEEMDYTSDKPIKKVGPREIAELIENTKERDAPFMQWNGKLIPPPIVTLEHTEYETDQEMVDYIISTYGFDSSCGVSHLSSLREIWESSDKDCFNYITREVLLSNYHSLARDLGVGLKTTTQFDGHPDLKQDDFKSPPKRRYSGWLGHLIYELSCEHGLGISFCNDLERNESGSMHPFDIASGGVVSNFYNKVGDAMISVFCSMVKNFYSRIGGAYSTSRKKKSRSNASIFPLYAIGSDGDESRRYLTGLCILGPHHCRATTDRIPFITLERVDPMFCQFFDFIKKGQFVNDRQGNTWCYRVNSCCKTDPSYLAYIINSTYLSANFIGEIAVSLTERTSSDPTLNAEEILNNYPTWLLERCVEGVLMGVLGKSQEEGALANIRKVYMIALASRRGLLCHMADPQGLADAVNECLLDNPLAIYYAQQLRDTILNHFK</sequence>
<dbReference type="Pfam" id="PF00603">
    <property type="entry name" value="Flu_PA"/>
    <property type="match status" value="1"/>
</dbReference>